<accession>A0A1G2CQ09</accession>
<dbReference type="Proteomes" id="UP000178348">
    <property type="component" value="Unassembled WGS sequence"/>
</dbReference>
<dbReference type="AlphaFoldDB" id="A0A1G2CQ09"/>
<dbReference type="InterPro" id="IPR058596">
    <property type="entry name" value="TraC-like_dom"/>
</dbReference>
<organism evidence="2 3">
    <name type="scientific">Candidatus Liptonbacteria bacterium RIFCSPLOWO2_01_FULL_53_13</name>
    <dbReference type="NCBI Taxonomy" id="1798651"/>
    <lineage>
        <taxon>Bacteria</taxon>
        <taxon>Candidatus Liptoniibacteriota</taxon>
    </lineage>
</organism>
<evidence type="ECO:0000313" key="2">
    <source>
        <dbReference type="EMBL" id="OGZ02538.1"/>
    </source>
</evidence>
<name>A0A1G2CQ09_9BACT</name>
<protein>
    <recommendedName>
        <fullName evidence="1">TraC-like domain-containing protein</fullName>
    </recommendedName>
</protein>
<evidence type="ECO:0000259" key="1">
    <source>
        <dbReference type="Pfam" id="PF26593"/>
    </source>
</evidence>
<comment type="caution">
    <text evidence="2">The sequence shown here is derived from an EMBL/GenBank/DDBJ whole genome shotgun (WGS) entry which is preliminary data.</text>
</comment>
<gene>
    <name evidence="2" type="ORF">A2946_01165</name>
</gene>
<sequence length="216" mass="24149">MPDFSNAQDLVAVENIRDNTVILKDGALRQVVLVGGVNFSLKSADEQNLLIAAYQNFLNGLNFPLQIVIHSRKINIENYLKSLDERRAEEQSGLLQSQIAEYEEFIKKFVAENAIMQKSFFVVVSFTPVALPSKSGFLNSLPFFGGGKAQKEKAAEEKETALQEGLQQLKQRTSQVLEGITAMGLEGALLTDEPLVELFYNFYNPETVEKRNVNTK</sequence>
<dbReference type="Pfam" id="PF26593">
    <property type="entry name" value="TraC-like"/>
    <property type="match status" value="1"/>
</dbReference>
<evidence type="ECO:0000313" key="3">
    <source>
        <dbReference type="Proteomes" id="UP000178348"/>
    </source>
</evidence>
<proteinExistence type="predicted"/>
<dbReference type="EMBL" id="MHLB01000009">
    <property type="protein sequence ID" value="OGZ02538.1"/>
    <property type="molecule type" value="Genomic_DNA"/>
</dbReference>
<feature type="domain" description="TraC-like" evidence="1">
    <location>
        <begin position="18"/>
        <end position="204"/>
    </location>
</feature>
<reference evidence="2 3" key="1">
    <citation type="journal article" date="2016" name="Nat. Commun.">
        <title>Thousands of microbial genomes shed light on interconnected biogeochemical processes in an aquifer system.</title>
        <authorList>
            <person name="Anantharaman K."/>
            <person name="Brown C.T."/>
            <person name="Hug L.A."/>
            <person name="Sharon I."/>
            <person name="Castelle C.J."/>
            <person name="Probst A.J."/>
            <person name="Thomas B.C."/>
            <person name="Singh A."/>
            <person name="Wilkins M.J."/>
            <person name="Karaoz U."/>
            <person name="Brodie E.L."/>
            <person name="Williams K.H."/>
            <person name="Hubbard S.S."/>
            <person name="Banfield J.F."/>
        </authorList>
    </citation>
    <scope>NUCLEOTIDE SEQUENCE [LARGE SCALE GENOMIC DNA]</scope>
</reference>